<feature type="compositionally biased region" description="Low complexity" evidence="11">
    <location>
        <begin position="71"/>
        <end position="82"/>
    </location>
</feature>
<dbReference type="PROSITE" id="PS00822">
    <property type="entry name" value="CYTO_HEME_LYASE_2"/>
    <property type="match status" value="1"/>
</dbReference>
<keyword evidence="8 10" id="KW-0472">Membrane</keyword>
<name>A0ABR3TA69_9PEZI</name>
<keyword evidence="6 10" id="KW-0408">Iron</keyword>
<evidence type="ECO:0000313" key="12">
    <source>
        <dbReference type="EMBL" id="KAL1636443.1"/>
    </source>
</evidence>
<feature type="compositionally biased region" description="Low complexity" evidence="11">
    <location>
        <begin position="125"/>
        <end position="144"/>
    </location>
</feature>
<feature type="compositionally biased region" description="Low complexity" evidence="11">
    <location>
        <begin position="26"/>
        <end position="38"/>
    </location>
</feature>
<evidence type="ECO:0000256" key="1">
    <source>
        <dbReference type="ARBA" id="ARBA00004273"/>
    </source>
</evidence>
<dbReference type="PANTHER" id="PTHR12743:SF0">
    <property type="entry name" value="HOLOCYTOCHROME C-TYPE SYNTHASE"/>
    <property type="match status" value="1"/>
</dbReference>
<keyword evidence="5 10" id="KW-0999">Mitochondrion inner membrane</keyword>
<evidence type="ECO:0000256" key="11">
    <source>
        <dbReference type="SAM" id="MobiDB-lite"/>
    </source>
</evidence>
<keyword evidence="4 10" id="KW-0479">Metal-binding</keyword>
<comment type="caution">
    <text evidence="12">The sequence shown here is derived from an EMBL/GenBank/DDBJ whole genome shotgun (WGS) entry which is preliminary data.</text>
</comment>
<dbReference type="InterPro" id="IPR000511">
    <property type="entry name" value="Holocyt_c/c1_synthase"/>
</dbReference>
<feature type="region of interest" description="Disordered" evidence="11">
    <location>
        <begin position="26"/>
        <end position="97"/>
    </location>
</feature>
<keyword evidence="3 10" id="KW-0349">Heme</keyword>
<dbReference type="EC" id="4.4.1.17" evidence="10"/>
<evidence type="ECO:0000256" key="3">
    <source>
        <dbReference type="ARBA" id="ARBA00022617"/>
    </source>
</evidence>
<sequence>MAAADDGEAQPTACPVDHHARAAWMEQAQKAAAAGEAAPPLPPHPMPPTPTATKPAAAAAAVADGCDSSKLDQSLPPSSSPKSGGGGGGGGGSSILGYLGLRQDREVSTIPRATMPPGTERHQVAAGQAAPPPAAAQAPANNEGETGRDAASGNWIYPSEEMFFNAMRRKRFDPRVEDMRSIVPIHNAVNERAWKEIKEWEEGRGGESCGGPKLVAFSGNSQKLTPRARFNSILGYQTPFDRHDWVIDRCGTTVEYVIDFYSGRNEGKSGKSLNFYLDVRPKLNSWEGVKTRVSRFWGF</sequence>
<evidence type="ECO:0000313" key="13">
    <source>
        <dbReference type="Proteomes" id="UP001521184"/>
    </source>
</evidence>
<dbReference type="PROSITE" id="PS00821">
    <property type="entry name" value="CYTO_HEME_LYASE_1"/>
    <property type="match status" value="1"/>
</dbReference>
<dbReference type="Proteomes" id="UP001521184">
    <property type="component" value="Unassembled WGS sequence"/>
</dbReference>
<dbReference type="PANTHER" id="PTHR12743">
    <property type="entry name" value="CYTOCHROME C1 HEME LYASE"/>
    <property type="match status" value="1"/>
</dbReference>
<dbReference type="EMBL" id="JAKEKT020000101">
    <property type="protein sequence ID" value="KAL1636443.1"/>
    <property type="molecule type" value="Genomic_DNA"/>
</dbReference>
<dbReference type="Pfam" id="PF01265">
    <property type="entry name" value="Cyto_heme_lyase"/>
    <property type="match status" value="1"/>
</dbReference>
<keyword evidence="9 10" id="KW-0456">Lyase</keyword>
<reference evidence="12 13" key="1">
    <citation type="journal article" date="2023" name="Plant Dis.">
        <title>First Report of Diplodia intermedia Causing Canker and Dieback Diseases on Apple Trees in Canada.</title>
        <authorList>
            <person name="Ellouze W."/>
            <person name="Ilyukhin E."/>
            <person name="Sulman M."/>
            <person name="Ali S."/>
        </authorList>
    </citation>
    <scope>NUCLEOTIDE SEQUENCE [LARGE SCALE GENOMIC DNA]</scope>
    <source>
        <strain evidence="12 13">M45-28</strain>
    </source>
</reference>
<organism evidence="12 13">
    <name type="scientific">Diplodia intermedia</name>
    <dbReference type="NCBI Taxonomy" id="856260"/>
    <lineage>
        <taxon>Eukaryota</taxon>
        <taxon>Fungi</taxon>
        <taxon>Dikarya</taxon>
        <taxon>Ascomycota</taxon>
        <taxon>Pezizomycotina</taxon>
        <taxon>Dothideomycetes</taxon>
        <taxon>Dothideomycetes incertae sedis</taxon>
        <taxon>Botryosphaeriales</taxon>
        <taxon>Botryosphaeriaceae</taxon>
        <taxon>Diplodia</taxon>
    </lineage>
</organism>
<comment type="catalytic activity">
    <reaction evidence="10">
        <text>holo-[cytochrome c] = apo-[cytochrome c] + heme b</text>
        <dbReference type="Rhea" id="RHEA:22648"/>
        <dbReference type="Rhea" id="RHEA-COMP:10725"/>
        <dbReference type="Rhea" id="RHEA-COMP:10726"/>
        <dbReference type="ChEBI" id="CHEBI:29950"/>
        <dbReference type="ChEBI" id="CHEBI:60344"/>
        <dbReference type="ChEBI" id="CHEBI:83739"/>
        <dbReference type="EC" id="4.4.1.17"/>
    </reaction>
</comment>
<proteinExistence type="inferred from homology"/>
<evidence type="ECO:0000256" key="4">
    <source>
        <dbReference type="ARBA" id="ARBA00022723"/>
    </source>
</evidence>
<feature type="compositionally biased region" description="Low complexity" evidence="11">
    <location>
        <begin position="51"/>
        <end position="63"/>
    </location>
</feature>
<comment type="similarity">
    <text evidence="2 10">Belongs to the cytochrome c-type heme lyase family.</text>
</comment>
<evidence type="ECO:0000256" key="7">
    <source>
        <dbReference type="ARBA" id="ARBA00023128"/>
    </source>
</evidence>
<feature type="compositionally biased region" description="Gly residues" evidence="11">
    <location>
        <begin position="83"/>
        <end position="94"/>
    </location>
</feature>
<accession>A0ABR3TA69</accession>
<protein>
    <recommendedName>
        <fullName evidence="10">Holocytochrome c-type synthase</fullName>
        <ecNumber evidence="10">4.4.1.17</ecNumber>
    </recommendedName>
</protein>
<evidence type="ECO:0000256" key="10">
    <source>
        <dbReference type="RuleBase" id="RU363130"/>
    </source>
</evidence>
<evidence type="ECO:0000256" key="6">
    <source>
        <dbReference type="ARBA" id="ARBA00023004"/>
    </source>
</evidence>
<feature type="compositionally biased region" description="Pro residues" evidence="11">
    <location>
        <begin position="39"/>
        <end position="50"/>
    </location>
</feature>
<evidence type="ECO:0000256" key="2">
    <source>
        <dbReference type="ARBA" id="ARBA00007255"/>
    </source>
</evidence>
<feature type="region of interest" description="Disordered" evidence="11">
    <location>
        <begin position="111"/>
        <end position="153"/>
    </location>
</feature>
<comment type="subcellular location">
    <subcellularLocation>
        <location evidence="1 10">Mitochondrion inner membrane</location>
    </subcellularLocation>
</comment>
<evidence type="ECO:0000256" key="5">
    <source>
        <dbReference type="ARBA" id="ARBA00022792"/>
    </source>
</evidence>
<evidence type="ECO:0000256" key="9">
    <source>
        <dbReference type="ARBA" id="ARBA00023239"/>
    </source>
</evidence>
<keyword evidence="13" id="KW-1185">Reference proteome</keyword>
<comment type="function">
    <text evidence="10">Lyase that catalyzes the covalent linking of the heme group to the cytochrome C apoprotein to produce the mature functional cytochrome.</text>
</comment>
<gene>
    <name evidence="12" type="primary">CYT2</name>
    <name evidence="12" type="ORF">SLS58_009796</name>
</gene>
<evidence type="ECO:0000256" key="8">
    <source>
        <dbReference type="ARBA" id="ARBA00023136"/>
    </source>
</evidence>
<keyword evidence="7 10" id="KW-0496">Mitochondrion</keyword>
<dbReference type="GO" id="GO:0016829">
    <property type="term" value="F:lyase activity"/>
    <property type="evidence" value="ECO:0007669"/>
    <property type="project" value="UniProtKB-KW"/>
</dbReference>